<keyword evidence="3" id="KW-0804">Transcription</keyword>
<evidence type="ECO:0000313" key="5">
    <source>
        <dbReference type="EMBL" id="RFZ85129.1"/>
    </source>
</evidence>
<keyword evidence="6" id="KW-1185">Reference proteome</keyword>
<dbReference type="Gene3D" id="1.10.10.60">
    <property type="entry name" value="Homeodomain-like"/>
    <property type="match status" value="1"/>
</dbReference>
<dbReference type="PANTHER" id="PTHR43280:SF32">
    <property type="entry name" value="TRANSCRIPTIONAL REGULATORY PROTEIN"/>
    <property type="match status" value="1"/>
</dbReference>
<dbReference type="RefSeq" id="WP_117382030.1">
    <property type="nucleotide sequence ID" value="NZ_QWDE01000001.1"/>
</dbReference>
<dbReference type="Pfam" id="PF12833">
    <property type="entry name" value="HTH_18"/>
    <property type="match status" value="1"/>
</dbReference>
<comment type="caution">
    <text evidence="5">The sequence shown here is derived from an EMBL/GenBank/DDBJ whole genome shotgun (WGS) entry which is preliminary data.</text>
</comment>
<keyword evidence="2" id="KW-0238">DNA-binding</keyword>
<organism evidence="5 6">
    <name type="scientific">Mucilaginibacter terrenus</name>
    <dbReference type="NCBI Taxonomy" id="2482727"/>
    <lineage>
        <taxon>Bacteria</taxon>
        <taxon>Pseudomonadati</taxon>
        <taxon>Bacteroidota</taxon>
        <taxon>Sphingobacteriia</taxon>
        <taxon>Sphingobacteriales</taxon>
        <taxon>Sphingobacteriaceae</taxon>
        <taxon>Mucilaginibacter</taxon>
    </lineage>
</organism>
<keyword evidence="1" id="KW-0805">Transcription regulation</keyword>
<name>A0A3E2NVY7_9SPHI</name>
<evidence type="ECO:0000259" key="4">
    <source>
        <dbReference type="PROSITE" id="PS01124"/>
    </source>
</evidence>
<dbReference type="EMBL" id="QWDE01000001">
    <property type="protein sequence ID" value="RFZ85129.1"/>
    <property type="molecule type" value="Genomic_DNA"/>
</dbReference>
<dbReference type="OrthoDB" id="1007667at2"/>
<dbReference type="InterPro" id="IPR018060">
    <property type="entry name" value="HTH_AraC"/>
</dbReference>
<reference evidence="5 6" key="1">
    <citation type="submission" date="2018-08" db="EMBL/GenBank/DDBJ databases">
        <title>Mucilaginibacter terrae sp. nov., isolated from manganese diggings.</title>
        <authorList>
            <person name="Huang Y."/>
            <person name="Zhou Z."/>
        </authorList>
    </citation>
    <scope>NUCLEOTIDE SEQUENCE [LARGE SCALE GENOMIC DNA]</scope>
    <source>
        <strain evidence="5 6">ZH6</strain>
    </source>
</reference>
<dbReference type="GO" id="GO:0043565">
    <property type="term" value="F:sequence-specific DNA binding"/>
    <property type="evidence" value="ECO:0007669"/>
    <property type="project" value="InterPro"/>
</dbReference>
<dbReference type="PROSITE" id="PS01124">
    <property type="entry name" value="HTH_ARAC_FAMILY_2"/>
    <property type="match status" value="1"/>
</dbReference>
<dbReference type="AlphaFoldDB" id="A0A3E2NVY7"/>
<dbReference type="SUPFAM" id="SSF46689">
    <property type="entry name" value="Homeodomain-like"/>
    <property type="match status" value="1"/>
</dbReference>
<evidence type="ECO:0000256" key="3">
    <source>
        <dbReference type="ARBA" id="ARBA00023163"/>
    </source>
</evidence>
<dbReference type="GO" id="GO:0003700">
    <property type="term" value="F:DNA-binding transcription factor activity"/>
    <property type="evidence" value="ECO:0007669"/>
    <property type="project" value="InterPro"/>
</dbReference>
<sequence length="291" mass="33711">MEDISLYSISRLQKVFALTTKRNDYFFVDFGKEPVFTNEPFRTETYTILFLKEGSINLQAGLTSQEVFGPAIITIGPSVTRTFRRSTETPVMELLFFTDAFLLETRSNIFYLNKYVFFEDNDHHILKLDETAVKRITPIFDLIRTTFNVEHTNESVLMRSYSYLLIHEVDALHKSIGNPSLPGDEQSSIFIKFRNLLTREFWRQRSVSFYANNLNVTPKYLSELIKKQTGKTAGEWIDRAVILEAKVLLQNKELGIAQVSDKLHFSDQSVFGKFFKAHEGISPVEYRKSLK</sequence>
<protein>
    <submittedName>
        <fullName evidence="5">AraC family transcriptional regulator</fullName>
    </submittedName>
</protein>
<feature type="domain" description="HTH araC/xylS-type" evidence="4">
    <location>
        <begin position="191"/>
        <end position="289"/>
    </location>
</feature>
<dbReference type="InterPro" id="IPR009057">
    <property type="entry name" value="Homeodomain-like_sf"/>
</dbReference>
<accession>A0A3E2NVY7</accession>
<dbReference type="PANTHER" id="PTHR43280">
    <property type="entry name" value="ARAC-FAMILY TRANSCRIPTIONAL REGULATOR"/>
    <property type="match status" value="1"/>
</dbReference>
<proteinExistence type="predicted"/>
<dbReference type="Proteomes" id="UP000260823">
    <property type="component" value="Unassembled WGS sequence"/>
</dbReference>
<evidence type="ECO:0000313" key="6">
    <source>
        <dbReference type="Proteomes" id="UP000260823"/>
    </source>
</evidence>
<evidence type="ECO:0000256" key="2">
    <source>
        <dbReference type="ARBA" id="ARBA00023125"/>
    </source>
</evidence>
<dbReference type="SMART" id="SM00342">
    <property type="entry name" value="HTH_ARAC"/>
    <property type="match status" value="1"/>
</dbReference>
<gene>
    <name evidence="5" type="ORF">DYU05_05880</name>
</gene>
<evidence type="ECO:0000256" key="1">
    <source>
        <dbReference type="ARBA" id="ARBA00023015"/>
    </source>
</evidence>